<accession>A0A0K0XTA7</accession>
<keyword evidence="2" id="KW-1185">Reference proteome</keyword>
<dbReference type="InterPro" id="IPR004843">
    <property type="entry name" value="Calcineurin-like_PHP"/>
</dbReference>
<organism evidence="1 2">
    <name type="scientific">Wenzhouxiangella marina</name>
    <dbReference type="NCBI Taxonomy" id="1579979"/>
    <lineage>
        <taxon>Bacteria</taxon>
        <taxon>Pseudomonadati</taxon>
        <taxon>Pseudomonadota</taxon>
        <taxon>Gammaproteobacteria</taxon>
        <taxon>Chromatiales</taxon>
        <taxon>Wenzhouxiangellaceae</taxon>
        <taxon>Wenzhouxiangella</taxon>
    </lineage>
</organism>
<dbReference type="Gene3D" id="3.60.21.10">
    <property type="match status" value="1"/>
</dbReference>
<dbReference type="Pfam" id="PF00149">
    <property type="entry name" value="Metallophos"/>
    <property type="match status" value="1"/>
</dbReference>
<dbReference type="KEGG" id="wma:WM2015_541"/>
<dbReference type="PANTHER" id="PTHR30337">
    <property type="entry name" value="COMPONENT OF ATP-DEPENDENT DSDNA EXONUCLEASE"/>
    <property type="match status" value="1"/>
</dbReference>
<dbReference type="SUPFAM" id="SSF56300">
    <property type="entry name" value="Metallo-dependent phosphatases"/>
    <property type="match status" value="1"/>
</dbReference>
<dbReference type="PANTHER" id="PTHR30337:SF7">
    <property type="entry name" value="PHOSPHOESTERASE"/>
    <property type="match status" value="1"/>
</dbReference>
<reference evidence="2" key="1">
    <citation type="submission" date="2015-07" db="EMBL/GenBank/DDBJ databases">
        <authorList>
            <person name="Kim K.M."/>
        </authorList>
    </citation>
    <scope>NUCLEOTIDE SEQUENCE [LARGE SCALE GENOMIC DNA]</scope>
    <source>
        <strain evidence="2">KCTC 42284</strain>
    </source>
</reference>
<name>A0A0K0XTA7_9GAMM</name>
<dbReference type="PATRIC" id="fig|1579979.3.peg.546"/>
<dbReference type="STRING" id="1579979.WM2015_541"/>
<dbReference type="InterPro" id="IPR029052">
    <property type="entry name" value="Metallo-depent_PP-like"/>
</dbReference>
<dbReference type="RefSeq" id="WP_049724597.1">
    <property type="nucleotide sequence ID" value="NZ_CP012154.1"/>
</dbReference>
<dbReference type="Proteomes" id="UP000066624">
    <property type="component" value="Chromosome"/>
</dbReference>
<evidence type="ECO:0000313" key="1">
    <source>
        <dbReference type="EMBL" id="AKS40923.1"/>
    </source>
</evidence>
<dbReference type="InterPro" id="IPR050535">
    <property type="entry name" value="DNA_Repair-Maintenance_Comp"/>
</dbReference>
<gene>
    <name evidence="1" type="ORF">WM2015_541</name>
</gene>
<protein>
    <submittedName>
        <fullName evidence="1">Metallophosphoesterase</fullName>
    </submittedName>
</protein>
<dbReference type="EMBL" id="CP012154">
    <property type="protein sequence ID" value="AKS40923.1"/>
    <property type="molecule type" value="Genomic_DNA"/>
</dbReference>
<dbReference type="GO" id="GO:0016787">
    <property type="term" value="F:hydrolase activity"/>
    <property type="evidence" value="ECO:0007669"/>
    <property type="project" value="InterPro"/>
</dbReference>
<evidence type="ECO:0000313" key="2">
    <source>
        <dbReference type="Proteomes" id="UP000066624"/>
    </source>
</evidence>
<sequence>MTTLLAIGDMHLGRLPASLPDELRSLQRELGPEAAWMRSVTEAINRKVDGVVLAGDLVERSRDFFVAYGQLKAGLEKLATAGIRTWAVAGNHDVHVLPRLAEELDHLTLLGAGGRWQSTEIGDLDLIGWSFPQAEVRQSPLEDFPGRRGKRPLIGLLHCDRDQSNSRHAPVSSKDLESAPVSAWLLGHIHQPDPMDGDRPIGYLGSVSALRASETGDRGPWLIEAGKGKVRAEQLVLAPLRYESIDLDVSQLDDPEQLGSAILAGARDCVGALGDLCRAPEAIGLRLRLVGRSRIGAAIATAARQWLEDARPWTEQSIQLFIDKLELAFEPDIELERLAERQDPVGLLARRVLALRGADEVERERLLERAREQLGPLAEQREFRGLGRPLDDAALGEYLERAAMHSLSSLLAQTGAAG</sequence>
<proteinExistence type="predicted"/>
<dbReference type="AlphaFoldDB" id="A0A0K0XTA7"/>